<sequence length="175" mass="20603">MRNTAHMLEKFNKTLAIWMSELNMFTLNQLLAKPSPTSWSLGQVYGHLIEETNWYNGQVQISLNDIENVNVASTRKAKKLFENAWFPNERIPDDPLIADKVKQTTSVDRLKSDLEKLKSDTNLIWDIIKKAESYGKSEHPGMGYLNFFEWLQYSEMHLRHRLRQKNRIEDFLNSK</sequence>
<dbReference type="Proteomes" id="UP000886191">
    <property type="component" value="Unassembled WGS sequence"/>
</dbReference>
<accession>A0A831QTI0</accession>
<organism evidence="1">
    <name type="scientific">Pricia antarctica</name>
    <dbReference type="NCBI Taxonomy" id="641691"/>
    <lineage>
        <taxon>Bacteria</taxon>
        <taxon>Pseudomonadati</taxon>
        <taxon>Bacteroidota</taxon>
        <taxon>Flavobacteriia</taxon>
        <taxon>Flavobacteriales</taxon>
        <taxon>Flavobacteriaceae</taxon>
        <taxon>Pricia</taxon>
    </lineage>
</organism>
<dbReference type="EMBL" id="DRGL01000069">
    <property type="protein sequence ID" value="HEA22859.1"/>
    <property type="molecule type" value="Genomic_DNA"/>
</dbReference>
<gene>
    <name evidence="1" type="ORF">ENH87_18345</name>
</gene>
<dbReference type="Gene3D" id="1.20.120.450">
    <property type="entry name" value="dinb family like domain"/>
    <property type="match status" value="1"/>
</dbReference>
<dbReference type="InterPro" id="IPR034660">
    <property type="entry name" value="DinB/YfiT-like"/>
</dbReference>
<protein>
    <submittedName>
        <fullName evidence="1">DinB family protein</fullName>
    </submittedName>
</protein>
<name>A0A831QTI0_9FLAO</name>
<reference evidence="1" key="1">
    <citation type="journal article" date="2020" name="mSystems">
        <title>Genome- and Community-Level Interaction Insights into Carbon Utilization and Element Cycling Functions of Hydrothermarchaeota in Hydrothermal Sediment.</title>
        <authorList>
            <person name="Zhou Z."/>
            <person name="Liu Y."/>
            <person name="Xu W."/>
            <person name="Pan J."/>
            <person name="Luo Z.H."/>
            <person name="Li M."/>
        </authorList>
    </citation>
    <scope>NUCLEOTIDE SEQUENCE [LARGE SCALE GENOMIC DNA]</scope>
    <source>
        <strain evidence="1">HyVt-345</strain>
    </source>
</reference>
<dbReference type="SUPFAM" id="SSF109854">
    <property type="entry name" value="DinB/YfiT-like putative metalloenzymes"/>
    <property type="match status" value="1"/>
</dbReference>
<comment type="caution">
    <text evidence="1">The sequence shown here is derived from an EMBL/GenBank/DDBJ whole genome shotgun (WGS) entry which is preliminary data.</text>
</comment>
<proteinExistence type="predicted"/>
<evidence type="ECO:0000313" key="1">
    <source>
        <dbReference type="EMBL" id="HEA22859.1"/>
    </source>
</evidence>
<dbReference type="AlphaFoldDB" id="A0A831QTI0"/>